<keyword evidence="1" id="KW-0812">Transmembrane</keyword>
<protein>
    <recommendedName>
        <fullName evidence="4">Anoctamin</fullName>
    </recommendedName>
</protein>
<evidence type="ECO:0000313" key="3">
    <source>
        <dbReference type="Proteomes" id="UP001642540"/>
    </source>
</evidence>
<evidence type="ECO:0008006" key="4">
    <source>
        <dbReference type="Google" id="ProtNLM"/>
    </source>
</evidence>
<organism evidence="2 3">
    <name type="scientific">Orchesella dallaii</name>
    <dbReference type="NCBI Taxonomy" id="48710"/>
    <lineage>
        <taxon>Eukaryota</taxon>
        <taxon>Metazoa</taxon>
        <taxon>Ecdysozoa</taxon>
        <taxon>Arthropoda</taxon>
        <taxon>Hexapoda</taxon>
        <taxon>Collembola</taxon>
        <taxon>Entomobryomorpha</taxon>
        <taxon>Entomobryoidea</taxon>
        <taxon>Orchesellidae</taxon>
        <taxon>Orchesellinae</taxon>
        <taxon>Orchesella</taxon>
    </lineage>
</organism>
<name>A0ABP1Q375_9HEXA</name>
<feature type="transmembrane region" description="Helical" evidence="1">
    <location>
        <begin position="576"/>
        <end position="596"/>
    </location>
</feature>
<evidence type="ECO:0000313" key="2">
    <source>
        <dbReference type="EMBL" id="CAL8083781.1"/>
    </source>
</evidence>
<evidence type="ECO:0000256" key="1">
    <source>
        <dbReference type="SAM" id="Phobius"/>
    </source>
</evidence>
<sequence length="864" mass="99397">MKYSVSCVSVIVTDTLVVDTKIRKNGAIELYFGPIVTNLNPIRKLAFDLPILLFIVHRIPIFKKPYERIFADRIPLTIQSKLIFIENGTSNCLITCQACSKNRIEQYGIRTAEILAIAGKMELQRIKSWKKGIHSTAKKWMKLNNNFFSAERYKSTSYCDSSIGDFDEKRHRYDRKSAKECAINFYYERLNCSSQSCIEYLRKFLFVPVTMINYTVKSFSRPGIVPLPFGVAQMTYKFMIFYPPHSHKEATLNILALTRPITTTGWTIIVFICTCFAFALWMNGVNAPVLKTIAIFLEQEWRFGNMSAKVALMLTTWSFGCLLLRFVYTSSMFTYLTVKSPPVFPTSFEYILFNTPMDVISTEDGLVKLSLRKSSKLLRRILKPIDYWIPKSKNSSDKIVRCYPIGSSNILANSEDHLIKNLSMFSEISCEIYVEASWLNKTSLQVKTKSKFKTFMLSYDTDNHVAFRFAIFSSRNVVENSERAYTNMMVYSTLFRHSLEDSLVGYLGNIDASGLLVRLLRYHREFRGYIELRKINEKMKFRKTWNFFSLLSIQRKFSARYIEVENHMTAFRLPDAVPVFIVWTVGIAGALIMFFMERLRQFSTAFWDTVTMGTPLQWLSFSLPFRIYDHIFPFPFKWYPNEKKLIPAADPTSDSLRRTVWLWLGSCFMIATLLMISCHLKRLYDIDNKEQQGLGYYIQLLATLIHFILAGVVLQATVYYTKNASDMAALFTDSYKALVITITELNGWNHFPYRPFYKDFVGFFFCATVPVPLICAVGIPVIGIVSGFDPLGAFMPKQTSLGKLNQKIDRDLDGSKLGGRYAKTLRMAKISAPFFGFVGTNFPNILAIPLDITMNLVLTFPLNL</sequence>
<proteinExistence type="predicted"/>
<gene>
    <name evidence="2" type="ORF">ODALV1_LOCUS5595</name>
</gene>
<keyword evidence="1" id="KW-1133">Transmembrane helix</keyword>
<feature type="transmembrane region" description="Helical" evidence="1">
    <location>
        <begin position="660"/>
        <end position="680"/>
    </location>
</feature>
<keyword evidence="1" id="KW-0472">Membrane</keyword>
<accession>A0ABP1Q375</accession>
<dbReference type="Proteomes" id="UP001642540">
    <property type="component" value="Unassembled WGS sequence"/>
</dbReference>
<feature type="transmembrane region" description="Helical" evidence="1">
    <location>
        <begin position="263"/>
        <end position="282"/>
    </location>
</feature>
<feature type="transmembrane region" description="Helical" evidence="1">
    <location>
        <begin position="310"/>
        <end position="328"/>
    </location>
</feature>
<feature type="transmembrane region" description="Helical" evidence="1">
    <location>
        <begin position="760"/>
        <end position="788"/>
    </location>
</feature>
<comment type="caution">
    <text evidence="2">The sequence shown here is derived from an EMBL/GenBank/DDBJ whole genome shotgun (WGS) entry which is preliminary data.</text>
</comment>
<dbReference type="EMBL" id="CAXLJM020000017">
    <property type="protein sequence ID" value="CAL8083781.1"/>
    <property type="molecule type" value="Genomic_DNA"/>
</dbReference>
<feature type="transmembrane region" description="Helical" evidence="1">
    <location>
        <begin position="700"/>
        <end position="720"/>
    </location>
</feature>
<reference evidence="2 3" key="1">
    <citation type="submission" date="2024-08" db="EMBL/GenBank/DDBJ databases">
        <authorList>
            <person name="Cucini C."/>
            <person name="Frati F."/>
        </authorList>
    </citation>
    <scope>NUCLEOTIDE SEQUENCE [LARGE SCALE GENOMIC DNA]</scope>
</reference>
<keyword evidence="3" id="KW-1185">Reference proteome</keyword>